<dbReference type="RefSeq" id="XP_026761804.2">
    <property type="nucleotide sequence ID" value="XM_026906003.3"/>
</dbReference>
<keyword evidence="1" id="KW-1133">Transmembrane helix</keyword>
<feature type="transmembrane region" description="Helical" evidence="1">
    <location>
        <begin position="115"/>
        <end position="140"/>
    </location>
</feature>
<dbReference type="KEGG" id="gmw:113520617"/>
<gene>
    <name evidence="3" type="primary">LOC113520617</name>
</gene>
<evidence type="ECO:0000256" key="1">
    <source>
        <dbReference type="SAM" id="Phobius"/>
    </source>
</evidence>
<organism evidence="2 3">
    <name type="scientific">Galleria mellonella</name>
    <name type="common">Greater wax moth</name>
    <dbReference type="NCBI Taxonomy" id="7137"/>
    <lineage>
        <taxon>Eukaryota</taxon>
        <taxon>Metazoa</taxon>
        <taxon>Ecdysozoa</taxon>
        <taxon>Arthropoda</taxon>
        <taxon>Hexapoda</taxon>
        <taxon>Insecta</taxon>
        <taxon>Pterygota</taxon>
        <taxon>Neoptera</taxon>
        <taxon>Endopterygota</taxon>
        <taxon>Lepidoptera</taxon>
        <taxon>Glossata</taxon>
        <taxon>Ditrysia</taxon>
        <taxon>Pyraloidea</taxon>
        <taxon>Pyralidae</taxon>
        <taxon>Galleriinae</taxon>
        <taxon>Galleria</taxon>
    </lineage>
</organism>
<keyword evidence="1" id="KW-0812">Transmembrane</keyword>
<reference evidence="3" key="1">
    <citation type="submission" date="2025-08" db="UniProtKB">
        <authorList>
            <consortium name="RefSeq"/>
        </authorList>
    </citation>
    <scope>IDENTIFICATION</scope>
    <source>
        <tissue evidence="3">Whole larvae</tissue>
    </source>
</reference>
<feature type="transmembrane region" description="Helical" evidence="1">
    <location>
        <begin position="49"/>
        <end position="77"/>
    </location>
</feature>
<dbReference type="Proteomes" id="UP001652740">
    <property type="component" value="Unplaced"/>
</dbReference>
<name>A0A6J1X6D9_GALME</name>
<keyword evidence="2" id="KW-1185">Reference proteome</keyword>
<dbReference type="GeneID" id="113520617"/>
<feature type="transmembrane region" description="Helical" evidence="1">
    <location>
        <begin position="86"/>
        <end position="109"/>
    </location>
</feature>
<feature type="transmembrane region" description="Helical" evidence="1">
    <location>
        <begin position="12"/>
        <end position="37"/>
    </location>
</feature>
<accession>A0A6J1X6D9</accession>
<proteinExistence type="predicted"/>
<evidence type="ECO:0000313" key="3">
    <source>
        <dbReference type="RefSeq" id="XP_026761804.2"/>
    </source>
</evidence>
<dbReference type="InParanoid" id="A0A6J1X6D9"/>
<dbReference type="AlphaFoldDB" id="A0A6J1X6D9"/>
<sequence length="160" mass="18853">MSNCFFCIPVKYELIIWGYLKLIFSITVMINIIQLYFRQFSTQIECTSWELIITFFSIIITIIDSMFNVILLVAVFLNKRLLYLAYFYYSLLMMSVCPVLFCICLFIFLNPYVEYLIVCVIILIALCGLVIFFLQVYITVMVRRELKKKIDNADCKSAIN</sequence>
<keyword evidence="1" id="KW-0472">Membrane</keyword>
<evidence type="ECO:0000313" key="2">
    <source>
        <dbReference type="Proteomes" id="UP001652740"/>
    </source>
</evidence>
<protein>
    <submittedName>
        <fullName evidence="3">Uncharacterized protein LOC113520617</fullName>
    </submittedName>
</protein>